<dbReference type="EMBL" id="AP017609">
    <property type="protein sequence ID" value="BAV58169.1"/>
    <property type="molecule type" value="Genomic_DNA"/>
</dbReference>
<evidence type="ECO:0000256" key="5">
    <source>
        <dbReference type="ARBA" id="ARBA00022967"/>
    </source>
</evidence>
<keyword evidence="12" id="KW-0496">Mitochondrion</keyword>
<comment type="catalytic activity">
    <reaction evidence="10">
        <text>a ubiquinone + NADH + 5 H(+)(in) = a ubiquinol + NAD(+) + 4 H(+)(out)</text>
        <dbReference type="Rhea" id="RHEA:29091"/>
        <dbReference type="Rhea" id="RHEA-COMP:9565"/>
        <dbReference type="Rhea" id="RHEA-COMP:9566"/>
        <dbReference type="ChEBI" id="CHEBI:15378"/>
        <dbReference type="ChEBI" id="CHEBI:16389"/>
        <dbReference type="ChEBI" id="CHEBI:17976"/>
        <dbReference type="ChEBI" id="CHEBI:57540"/>
        <dbReference type="ChEBI" id="CHEBI:57945"/>
        <dbReference type="EC" id="7.1.1.2"/>
    </reaction>
</comment>
<keyword evidence="13" id="KW-1185">Reference proteome</keyword>
<evidence type="ECO:0000256" key="1">
    <source>
        <dbReference type="ARBA" id="ARBA00004141"/>
    </source>
</evidence>
<geneLocation type="mitochondrion" evidence="12"/>
<protein>
    <recommendedName>
        <fullName evidence="3">NADH-ubiquinone oxidoreductase chain 4L</fullName>
    </recommendedName>
    <alternativeName>
        <fullName evidence="9">NADH dehydrogenase subunit 4L</fullName>
    </alternativeName>
</protein>
<evidence type="ECO:0000256" key="3">
    <source>
        <dbReference type="ARBA" id="ARBA00016612"/>
    </source>
</evidence>
<dbReference type="CTD" id="67122132"/>
<evidence type="ECO:0000256" key="9">
    <source>
        <dbReference type="ARBA" id="ARBA00031586"/>
    </source>
</evidence>
<dbReference type="InterPro" id="IPR039428">
    <property type="entry name" value="NUOK/Mnh_C1-like"/>
</dbReference>
<dbReference type="GO" id="GO:0008137">
    <property type="term" value="F:NADH dehydrogenase (ubiquinone) activity"/>
    <property type="evidence" value="ECO:0007669"/>
    <property type="project" value="UniProtKB-EC"/>
</dbReference>
<organism evidence="12 13">
    <name type="scientific">Ramazzottius varieornatus</name>
    <name type="common">Water bear</name>
    <name type="synonym">Tardigrade</name>
    <dbReference type="NCBI Taxonomy" id="947166"/>
    <lineage>
        <taxon>Eukaryota</taxon>
        <taxon>Metazoa</taxon>
        <taxon>Ecdysozoa</taxon>
        <taxon>Tardigrada</taxon>
        <taxon>Eutardigrada</taxon>
        <taxon>Parachela</taxon>
        <taxon>Hypsibioidea</taxon>
        <taxon>Ramazzottiidae</taxon>
        <taxon>Ramazzottius</taxon>
    </lineage>
</organism>
<evidence type="ECO:0000256" key="11">
    <source>
        <dbReference type="SAM" id="Phobius"/>
    </source>
</evidence>
<dbReference type="AlphaFoldDB" id="A0A1C9ZP18"/>
<accession>A0A1C9ZP18</accession>
<evidence type="ECO:0000256" key="6">
    <source>
        <dbReference type="ARBA" id="ARBA00022989"/>
    </source>
</evidence>
<keyword evidence="7" id="KW-0520">NAD</keyword>
<dbReference type="Gene3D" id="1.10.287.3510">
    <property type="match status" value="1"/>
</dbReference>
<keyword evidence="5" id="KW-1278">Translocase</keyword>
<dbReference type="RefSeq" id="YP_009308010.1">
    <property type="nucleotide sequence ID" value="NC_031407.1"/>
</dbReference>
<keyword evidence="4 11" id="KW-0812">Transmembrane</keyword>
<evidence type="ECO:0000313" key="13">
    <source>
        <dbReference type="Proteomes" id="UP000186922"/>
    </source>
</evidence>
<evidence type="ECO:0000256" key="10">
    <source>
        <dbReference type="ARBA" id="ARBA00049551"/>
    </source>
</evidence>
<dbReference type="Pfam" id="PF00420">
    <property type="entry name" value="Oxidored_q2"/>
    <property type="match status" value="1"/>
</dbReference>
<dbReference type="GeneID" id="29295273"/>
<comment type="subcellular location">
    <subcellularLocation>
        <location evidence="1">Membrane</location>
        <topology evidence="1">Multi-pass membrane protein</topology>
    </subcellularLocation>
</comment>
<feature type="transmembrane region" description="Helical" evidence="11">
    <location>
        <begin position="6"/>
        <end position="25"/>
    </location>
</feature>
<evidence type="ECO:0000256" key="4">
    <source>
        <dbReference type="ARBA" id="ARBA00022692"/>
    </source>
</evidence>
<reference evidence="12 13" key="1">
    <citation type="journal article" date="2016" name="Nat. Commun.">
        <title>Extremotolerant tardigrade genome and improved radiotolerance of human cultured cells by tardigrade-unique protein.</title>
        <authorList>
            <person name="Hashimoto T."/>
            <person name="Horikawa D.D."/>
            <person name="Saito Y."/>
            <person name="Kuwahara H."/>
            <person name="Kozuka-Hata H."/>
            <person name="Shin-I T."/>
            <person name="Minakuchi Y."/>
            <person name="Ohishi K."/>
            <person name="Motoyama A."/>
            <person name="Aizu T."/>
            <person name="Enomoto A."/>
            <person name="Kondo K."/>
            <person name="Tanaka S."/>
            <person name="Hara Y."/>
            <person name="Koshikawa S."/>
            <person name="Sagara H."/>
            <person name="Miura T."/>
            <person name="Yokobori S."/>
            <person name="Miyagawa K."/>
            <person name="Suzuki Y."/>
            <person name="Kubo T."/>
            <person name="Oyama M."/>
            <person name="Kohara Y."/>
            <person name="Fujiyama A."/>
            <person name="Arakawa K."/>
            <person name="Katayama T."/>
            <person name="Toyoda A."/>
            <person name="Kunieda T."/>
        </authorList>
    </citation>
    <scope>NUCLEOTIDE SEQUENCE [LARGE SCALE GENOMIC DNA]</scope>
    <source>
        <strain evidence="12 13">YOKOZUNA-1</strain>
    </source>
</reference>
<proteinExistence type="inferred from homology"/>
<evidence type="ECO:0000256" key="2">
    <source>
        <dbReference type="ARBA" id="ARBA00010519"/>
    </source>
</evidence>
<gene>
    <name evidence="12" type="primary">nad4L</name>
    <name evidence="12" type="ORF">RvY_mtNad4L</name>
</gene>
<sequence>MSFLFSFMLIYMAFLFVLKFDHLLSIFISLEFLGLFLFMLLIFFLNYFFLFTLFFLVITASESVLGLTLFVYFIRSSMKDYVYSFGILVF</sequence>
<evidence type="ECO:0000256" key="8">
    <source>
        <dbReference type="ARBA" id="ARBA00023136"/>
    </source>
</evidence>
<keyword evidence="6 11" id="KW-1133">Transmembrane helix</keyword>
<evidence type="ECO:0000256" key="7">
    <source>
        <dbReference type="ARBA" id="ARBA00023027"/>
    </source>
</evidence>
<dbReference type="Proteomes" id="UP000186922">
    <property type="component" value="Mitochondrion MT"/>
</dbReference>
<feature type="transmembrane region" description="Helical" evidence="11">
    <location>
        <begin position="55"/>
        <end position="74"/>
    </location>
</feature>
<feature type="transmembrane region" description="Helical" evidence="11">
    <location>
        <begin position="32"/>
        <end position="49"/>
    </location>
</feature>
<keyword evidence="8 11" id="KW-0472">Membrane</keyword>
<comment type="similarity">
    <text evidence="2">Belongs to the complex I subunit 4L family.</text>
</comment>
<dbReference type="GO" id="GO:0016020">
    <property type="term" value="C:membrane"/>
    <property type="evidence" value="ECO:0007669"/>
    <property type="project" value="UniProtKB-SubCell"/>
</dbReference>
<name>A0A1C9ZP18_RAMVA</name>
<evidence type="ECO:0000313" key="12">
    <source>
        <dbReference type="EMBL" id="BAV58169.1"/>
    </source>
</evidence>